<keyword evidence="3 7" id="KW-0238">DNA-binding</keyword>
<keyword evidence="4" id="KW-0804">Transcription</keyword>
<dbReference type="Proteomes" id="UP000532440">
    <property type="component" value="Unassembled WGS sequence"/>
</dbReference>
<proteinExistence type="inferred from homology"/>
<dbReference type="InterPro" id="IPR000847">
    <property type="entry name" value="LysR_HTH_N"/>
</dbReference>
<organism evidence="7 8">
    <name type="scientific">Quisquiliibacterium transsilvanicum</name>
    <dbReference type="NCBI Taxonomy" id="1549638"/>
    <lineage>
        <taxon>Bacteria</taxon>
        <taxon>Pseudomonadati</taxon>
        <taxon>Pseudomonadota</taxon>
        <taxon>Betaproteobacteria</taxon>
        <taxon>Burkholderiales</taxon>
        <taxon>Burkholderiaceae</taxon>
        <taxon>Quisquiliibacterium</taxon>
    </lineage>
</organism>
<dbReference type="Gene3D" id="1.10.10.10">
    <property type="entry name" value="Winged helix-like DNA-binding domain superfamily/Winged helix DNA-binding domain"/>
    <property type="match status" value="1"/>
</dbReference>
<dbReference type="Pfam" id="PF03466">
    <property type="entry name" value="LysR_substrate"/>
    <property type="match status" value="1"/>
</dbReference>
<protein>
    <submittedName>
        <fullName evidence="7">DNA-binding transcriptional LysR family regulator</fullName>
    </submittedName>
</protein>
<feature type="region of interest" description="Disordered" evidence="5">
    <location>
        <begin position="306"/>
        <end position="332"/>
    </location>
</feature>
<dbReference type="InterPro" id="IPR036390">
    <property type="entry name" value="WH_DNA-bd_sf"/>
</dbReference>
<dbReference type="SUPFAM" id="SSF53850">
    <property type="entry name" value="Periplasmic binding protein-like II"/>
    <property type="match status" value="1"/>
</dbReference>
<dbReference type="PANTHER" id="PTHR30126:SF4">
    <property type="entry name" value="LYSR FAMILY TRANSCRIPTIONAL REGULATOR"/>
    <property type="match status" value="1"/>
</dbReference>
<gene>
    <name evidence="7" type="ORF">HNQ70_001992</name>
</gene>
<dbReference type="GO" id="GO:0003700">
    <property type="term" value="F:DNA-binding transcription factor activity"/>
    <property type="evidence" value="ECO:0007669"/>
    <property type="project" value="InterPro"/>
</dbReference>
<sequence>MSLTLEAISVVDAIARRGSFAAAAAELGKVPSALTYTVRRIEEELDVLLFDRRGRRARLTPAGEELLGQGRLLLRAADDLACRVREVASGWEVELRISLDALVCFDRVRPMLDDFYRLGAPTRLRFGQEVLDGGWDALLTDRAELAIGVVHDAPAEVLAGGRFAMRPLGEVPFVWCVAPHHPLAGADEPIPADTLIRHRAVAVGSTARHLPPRSSGLLSGQDLLTVASFEQKIAVQVAGLGVGWVPEPFARPWLASGRLVAKEVEQPRPTTALRYAWRSGDRGKALAWWLERLEVARVRERLLAGPVSALDAEPTPGRRRVDPKPRTKAGAR</sequence>
<name>A0A7W8M8P0_9BURK</name>
<comment type="caution">
    <text evidence="7">The sequence shown here is derived from an EMBL/GenBank/DDBJ whole genome shotgun (WGS) entry which is preliminary data.</text>
</comment>
<dbReference type="PROSITE" id="PS50931">
    <property type="entry name" value="HTH_LYSR"/>
    <property type="match status" value="1"/>
</dbReference>
<dbReference type="Gene3D" id="3.40.190.290">
    <property type="match status" value="1"/>
</dbReference>
<dbReference type="PANTHER" id="PTHR30126">
    <property type="entry name" value="HTH-TYPE TRANSCRIPTIONAL REGULATOR"/>
    <property type="match status" value="1"/>
</dbReference>
<dbReference type="SUPFAM" id="SSF46785">
    <property type="entry name" value="Winged helix' DNA-binding domain"/>
    <property type="match status" value="1"/>
</dbReference>
<accession>A0A7W8M8P0</accession>
<keyword evidence="8" id="KW-1185">Reference proteome</keyword>
<dbReference type="AlphaFoldDB" id="A0A7W8M8P0"/>
<evidence type="ECO:0000256" key="5">
    <source>
        <dbReference type="SAM" id="MobiDB-lite"/>
    </source>
</evidence>
<dbReference type="Pfam" id="PF00126">
    <property type="entry name" value="HTH_1"/>
    <property type="match status" value="1"/>
</dbReference>
<comment type="similarity">
    <text evidence="1">Belongs to the LysR transcriptional regulatory family.</text>
</comment>
<dbReference type="InterPro" id="IPR036388">
    <property type="entry name" value="WH-like_DNA-bd_sf"/>
</dbReference>
<dbReference type="RefSeq" id="WP_183966941.1">
    <property type="nucleotide sequence ID" value="NZ_BAABEW010000023.1"/>
</dbReference>
<evidence type="ECO:0000256" key="1">
    <source>
        <dbReference type="ARBA" id="ARBA00009437"/>
    </source>
</evidence>
<keyword evidence="2" id="KW-0805">Transcription regulation</keyword>
<evidence type="ECO:0000313" key="7">
    <source>
        <dbReference type="EMBL" id="MBB5271978.1"/>
    </source>
</evidence>
<reference evidence="7 8" key="1">
    <citation type="submission" date="2020-08" db="EMBL/GenBank/DDBJ databases">
        <title>Genomic Encyclopedia of Type Strains, Phase IV (KMG-IV): sequencing the most valuable type-strain genomes for metagenomic binning, comparative biology and taxonomic classification.</title>
        <authorList>
            <person name="Goeker M."/>
        </authorList>
    </citation>
    <scope>NUCLEOTIDE SEQUENCE [LARGE SCALE GENOMIC DNA]</scope>
    <source>
        <strain evidence="7 8">DSM 29781</strain>
    </source>
</reference>
<evidence type="ECO:0000259" key="6">
    <source>
        <dbReference type="PROSITE" id="PS50931"/>
    </source>
</evidence>
<evidence type="ECO:0000313" key="8">
    <source>
        <dbReference type="Proteomes" id="UP000532440"/>
    </source>
</evidence>
<evidence type="ECO:0000256" key="3">
    <source>
        <dbReference type="ARBA" id="ARBA00023125"/>
    </source>
</evidence>
<dbReference type="EMBL" id="JACHGB010000004">
    <property type="protein sequence ID" value="MBB5271978.1"/>
    <property type="molecule type" value="Genomic_DNA"/>
</dbReference>
<feature type="domain" description="HTH lysR-type" evidence="6">
    <location>
        <begin position="3"/>
        <end position="60"/>
    </location>
</feature>
<dbReference type="InterPro" id="IPR005119">
    <property type="entry name" value="LysR_subst-bd"/>
</dbReference>
<dbReference type="GO" id="GO:0000976">
    <property type="term" value="F:transcription cis-regulatory region binding"/>
    <property type="evidence" value="ECO:0007669"/>
    <property type="project" value="TreeGrafter"/>
</dbReference>
<evidence type="ECO:0000256" key="2">
    <source>
        <dbReference type="ARBA" id="ARBA00023015"/>
    </source>
</evidence>
<evidence type="ECO:0000256" key="4">
    <source>
        <dbReference type="ARBA" id="ARBA00023163"/>
    </source>
</evidence>